<dbReference type="VEuPathDB" id="VectorBase:LOC119187507"/>
<protein>
    <submittedName>
        <fullName evidence="3">Uncharacterized protein</fullName>
    </submittedName>
</protein>
<feature type="coiled-coil region" evidence="1">
    <location>
        <begin position="167"/>
        <end position="197"/>
    </location>
</feature>
<proteinExistence type="predicted"/>
<feature type="region of interest" description="Disordered" evidence="2">
    <location>
        <begin position="104"/>
        <end position="133"/>
    </location>
</feature>
<keyword evidence="4" id="KW-1185">Reference proteome</keyword>
<reference evidence="3" key="2">
    <citation type="submission" date="2021-09" db="EMBL/GenBank/DDBJ databases">
        <authorList>
            <person name="Jia N."/>
            <person name="Wang J."/>
            <person name="Shi W."/>
            <person name="Du L."/>
            <person name="Sun Y."/>
            <person name="Zhan W."/>
            <person name="Jiang J."/>
            <person name="Wang Q."/>
            <person name="Zhang B."/>
            <person name="Ji P."/>
            <person name="Sakyi L.B."/>
            <person name="Cui X."/>
            <person name="Yuan T."/>
            <person name="Jiang B."/>
            <person name="Yang W."/>
            <person name="Lam T.T.-Y."/>
            <person name="Chang Q."/>
            <person name="Ding S."/>
            <person name="Wang X."/>
            <person name="Zhu J."/>
            <person name="Ruan X."/>
            <person name="Zhao L."/>
            <person name="Wei J."/>
            <person name="Que T."/>
            <person name="Du C."/>
            <person name="Cheng J."/>
            <person name="Dai P."/>
            <person name="Han X."/>
            <person name="Huang E."/>
            <person name="Gao Y."/>
            <person name="Liu J."/>
            <person name="Shao H."/>
            <person name="Ye R."/>
            <person name="Li L."/>
            <person name="Wei W."/>
            <person name="Wang X."/>
            <person name="Wang C."/>
            <person name="Huo Q."/>
            <person name="Li W."/>
            <person name="Guo W."/>
            <person name="Chen H."/>
            <person name="Chen S."/>
            <person name="Zhou L."/>
            <person name="Zhou L."/>
            <person name="Ni X."/>
            <person name="Tian J."/>
            <person name="Zhou Y."/>
            <person name="Sheng Y."/>
            <person name="Liu T."/>
            <person name="Pan Y."/>
            <person name="Xia L."/>
            <person name="Li J."/>
            <person name="Zhao F."/>
            <person name="Cao W."/>
        </authorList>
    </citation>
    <scope>NUCLEOTIDE SEQUENCE</scope>
    <source>
        <strain evidence="3">Rmic-2018</strain>
        <tissue evidence="3">Larvae</tissue>
    </source>
</reference>
<evidence type="ECO:0000256" key="1">
    <source>
        <dbReference type="SAM" id="Coils"/>
    </source>
</evidence>
<dbReference type="EMBL" id="JABSTU010006811">
    <property type="protein sequence ID" value="KAH7932203.1"/>
    <property type="molecule type" value="Genomic_DNA"/>
</dbReference>
<accession>A0A9J6CUI3</accession>
<evidence type="ECO:0000313" key="3">
    <source>
        <dbReference type="EMBL" id="KAH7932203.1"/>
    </source>
</evidence>
<evidence type="ECO:0000256" key="2">
    <source>
        <dbReference type="SAM" id="MobiDB-lite"/>
    </source>
</evidence>
<evidence type="ECO:0000313" key="4">
    <source>
        <dbReference type="Proteomes" id="UP000821866"/>
    </source>
</evidence>
<comment type="caution">
    <text evidence="3">The sequence shown here is derived from an EMBL/GenBank/DDBJ whole genome shotgun (WGS) entry which is preliminary data.</text>
</comment>
<dbReference type="Proteomes" id="UP000821866">
    <property type="component" value="Unassembled WGS sequence"/>
</dbReference>
<organism evidence="3 4">
    <name type="scientific">Rhipicephalus microplus</name>
    <name type="common">Cattle tick</name>
    <name type="synonym">Boophilus microplus</name>
    <dbReference type="NCBI Taxonomy" id="6941"/>
    <lineage>
        <taxon>Eukaryota</taxon>
        <taxon>Metazoa</taxon>
        <taxon>Ecdysozoa</taxon>
        <taxon>Arthropoda</taxon>
        <taxon>Chelicerata</taxon>
        <taxon>Arachnida</taxon>
        <taxon>Acari</taxon>
        <taxon>Parasitiformes</taxon>
        <taxon>Ixodida</taxon>
        <taxon>Ixodoidea</taxon>
        <taxon>Ixodidae</taxon>
        <taxon>Rhipicephalinae</taxon>
        <taxon>Rhipicephalus</taxon>
        <taxon>Boophilus</taxon>
    </lineage>
</organism>
<gene>
    <name evidence="3" type="ORF">HPB51_029436</name>
</gene>
<dbReference type="AlphaFoldDB" id="A0A9J6CUI3"/>
<reference evidence="3" key="1">
    <citation type="journal article" date="2020" name="Cell">
        <title>Large-Scale Comparative Analyses of Tick Genomes Elucidate Their Genetic Diversity and Vector Capacities.</title>
        <authorList>
            <consortium name="Tick Genome and Microbiome Consortium (TIGMIC)"/>
            <person name="Jia N."/>
            <person name="Wang J."/>
            <person name="Shi W."/>
            <person name="Du L."/>
            <person name="Sun Y."/>
            <person name="Zhan W."/>
            <person name="Jiang J.F."/>
            <person name="Wang Q."/>
            <person name="Zhang B."/>
            <person name="Ji P."/>
            <person name="Bell-Sakyi L."/>
            <person name="Cui X.M."/>
            <person name="Yuan T.T."/>
            <person name="Jiang B.G."/>
            <person name="Yang W.F."/>
            <person name="Lam T.T."/>
            <person name="Chang Q.C."/>
            <person name="Ding S.J."/>
            <person name="Wang X.J."/>
            <person name="Zhu J.G."/>
            <person name="Ruan X.D."/>
            <person name="Zhao L."/>
            <person name="Wei J.T."/>
            <person name="Ye R.Z."/>
            <person name="Que T.C."/>
            <person name="Du C.H."/>
            <person name="Zhou Y.H."/>
            <person name="Cheng J.X."/>
            <person name="Dai P.F."/>
            <person name="Guo W.B."/>
            <person name="Han X.H."/>
            <person name="Huang E.J."/>
            <person name="Li L.F."/>
            <person name="Wei W."/>
            <person name="Gao Y.C."/>
            <person name="Liu J.Z."/>
            <person name="Shao H.Z."/>
            <person name="Wang X."/>
            <person name="Wang C.C."/>
            <person name="Yang T.C."/>
            <person name="Huo Q.B."/>
            <person name="Li W."/>
            <person name="Chen H.Y."/>
            <person name="Chen S.E."/>
            <person name="Zhou L.G."/>
            <person name="Ni X.B."/>
            <person name="Tian J.H."/>
            <person name="Sheng Y."/>
            <person name="Liu T."/>
            <person name="Pan Y.S."/>
            <person name="Xia L.Y."/>
            <person name="Li J."/>
            <person name="Zhao F."/>
            <person name="Cao W.C."/>
        </authorList>
    </citation>
    <scope>NUCLEOTIDE SEQUENCE</scope>
    <source>
        <strain evidence="3">Rmic-2018</strain>
    </source>
</reference>
<name>A0A9J6CUI3_RHIMP</name>
<feature type="compositionally biased region" description="Low complexity" evidence="2">
    <location>
        <begin position="112"/>
        <end position="123"/>
    </location>
</feature>
<sequence length="223" mass="25923">MNARKRDVLRISITDDGKLPRRQKRIKRMESGDIKVLHHRLGLRKQRDSYDTPDFVFDYTSAFDYSSIHHMTALKKPEKYKTIFNYKRRQVVVDLSESAVPGENRGLPFGKAAASSRSSNSSNELRRPTDQPTAMDKLKIKIITRKVQNTKRIQEASVLLENDGTTLRLINAIYERLNNNNEEFNKMNEDIESNKRDEAFKKETVVEYEDNATCILVDLQSKR</sequence>
<keyword evidence="1" id="KW-0175">Coiled coil</keyword>